<feature type="coiled-coil region" evidence="1">
    <location>
        <begin position="427"/>
        <end position="454"/>
    </location>
</feature>
<dbReference type="EMBL" id="RYZW01000031">
    <property type="protein sequence ID" value="TDZ61495.1"/>
    <property type="molecule type" value="Genomic_DNA"/>
</dbReference>
<evidence type="ECO:0000256" key="2">
    <source>
        <dbReference type="SAM" id="MobiDB-lite"/>
    </source>
</evidence>
<gene>
    <name evidence="3" type="ORF">CTRI78_v004362</name>
</gene>
<reference evidence="3 4" key="1">
    <citation type="submission" date="2018-12" db="EMBL/GenBank/DDBJ databases">
        <title>Genome sequence and assembly of Colletotrichum trifolii.</title>
        <authorList>
            <person name="Gan P."/>
            <person name="Shirasu K."/>
        </authorList>
    </citation>
    <scope>NUCLEOTIDE SEQUENCE [LARGE SCALE GENOMIC DNA]</scope>
    <source>
        <strain evidence="3 4">543-2</strain>
    </source>
</reference>
<dbReference type="STRING" id="5466.A0A4R8RHP6"/>
<comment type="caution">
    <text evidence="3">The sequence shown here is derived from an EMBL/GenBank/DDBJ whole genome shotgun (WGS) entry which is preliminary data.</text>
</comment>
<dbReference type="Proteomes" id="UP000295703">
    <property type="component" value="Unassembled WGS sequence"/>
</dbReference>
<keyword evidence="4" id="KW-1185">Reference proteome</keyword>
<organism evidence="3 4">
    <name type="scientific">Colletotrichum trifolii</name>
    <dbReference type="NCBI Taxonomy" id="5466"/>
    <lineage>
        <taxon>Eukaryota</taxon>
        <taxon>Fungi</taxon>
        <taxon>Dikarya</taxon>
        <taxon>Ascomycota</taxon>
        <taxon>Pezizomycotina</taxon>
        <taxon>Sordariomycetes</taxon>
        <taxon>Hypocreomycetidae</taxon>
        <taxon>Glomerellales</taxon>
        <taxon>Glomerellaceae</taxon>
        <taxon>Colletotrichum</taxon>
        <taxon>Colletotrichum orbiculare species complex</taxon>
    </lineage>
</organism>
<name>A0A4R8RHP6_COLTR</name>
<sequence>MFVCCRKAPPPPPPPPRPRCIYANCTRRALKCDLRKPGRPAMHSLYCKDHACRQRLDDVMCPNPKHCGMNRFCDDHMRCHAQSCLDPRVLADTNQEWPYCQRHTCLYPHCHQKRSPGSQNCTAHTMLCLVPSCGQQITGRGTFCESHSCVDDDCHKVISAGVWCTDHRLCKKEGCQSARAVSSGGKHEELCWQHLPTCCGEPGCKTMTTGNRFCNTHECLYPHCHDPKDNLKDSARVYCLRHTCAHASCPQPTANPSSSKARFCITHTCANPSCYHPSSSSSSSSPETKHCALHACLHPSCPSPRNGDPLASAGVQFCPTHECHAPSCLAPARPGSSYCAAAHSCGMPTCPAPRAAEAPGGVFCQVHASAARADDDVANWEVRAYPPPPPPPPLAPVMPLADVVLPPLEGGPPLYPLDAAEEALGIRLRMEKRQKDAEERAERERRLYEAAIRRREGGRGGYEAGYGGGAPSDSDDTNMTVIT</sequence>
<feature type="region of interest" description="Disordered" evidence="2">
    <location>
        <begin position="458"/>
        <end position="483"/>
    </location>
</feature>
<evidence type="ECO:0000313" key="4">
    <source>
        <dbReference type="Proteomes" id="UP000295703"/>
    </source>
</evidence>
<evidence type="ECO:0000313" key="3">
    <source>
        <dbReference type="EMBL" id="TDZ61495.1"/>
    </source>
</evidence>
<evidence type="ECO:0000256" key="1">
    <source>
        <dbReference type="SAM" id="Coils"/>
    </source>
</evidence>
<keyword evidence="1" id="KW-0175">Coiled coil</keyword>
<protein>
    <submittedName>
        <fullName evidence="3">Uncharacterized protein</fullName>
    </submittedName>
</protein>
<feature type="compositionally biased region" description="Gly residues" evidence="2">
    <location>
        <begin position="459"/>
        <end position="470"/>
    </location>
</feature>
<accession>A0A4R8RHP6</accession>
<proteinExistence type="predicted"/>
<dbReference type="AlphaFoldDB" id="A0A4R8RHP6"/>